<accession>A0A3N2Q2R6</accession>
<proteinExistence type="predicted"/>
<sequence length="487" mass="53301">MTGDPSSEPAVQDEVAAQHCAAERYEPVLEGPLVGHKLSSDVITAEYAKADPVYVEKTVTYSHFRPIQGDGNCGWRAIAFSYFEHLVLASDPDKLLQEIARLTSLNNYISNVGGYDFTLFEDMVQETVTLLKEVAQLSGEPLAAMDHLLKRFNDPECANGIIYHMRLLAGSWLKGNVAEYEPFFVGDGGLHHWCHVNIESPNREIDHVGITLLTAILLKPAGFVLEIAYLDRTPGTQANVYRFPEEATGQDADNLGPIIYLLFRPDHYDILYKALPEEVPLSRTAGAVPVSDPSPPPGAGNLQVNLVTFAHQHHQIISAPPSLRDFSIVDYTELARLPGSGGPPSVISSSVAAPAAPSPMHNAFSVSPQSPWLMDPFPESGIPQAIASQPQPLPPAVSTQALPHPPPQPLAPAAQANPTKTGQTVDYQLRFSSQCFHLKNSPVERSLLSQNSFPEPGFTTTMFKNSHFNKAHYNNPQFHPEQWTPDD</sequence>
<dbReference type="Gene3D" id="1.20.1300.20">
    <property type="entry name" value="Peptidase C65 Otubain, subdomain 2"/>
    <property type="match status" value="1"/>
</dbReference>
<dbReference type="InterPro" id="IPR019400">
    <property type="entry name" value="Peptidase_C65_otubain"/>
</dbReference>
<protein>
    <recommendedName>
        <fullName evidence="2">ubiquitinyl hydrolase 1</fullName>
        <ecNumber evidence="2">3.4.19.12</ecNumber>
    </recommendedName>
</protein>
<dbReference type="RefSeq" id="XP_028468867.1">
    <property type="nucleotide sequence ID" value="XM_028607767.1"/>
</dbReference>
<keyword evidence="3" id="KW-0645">Protease</keyword>
<dbReference type="STRING" id="1314773.A0A3N2Q2R6"/>
<dbReference type="AlphaFoldDB" id="A0A3N2Q2R6"/>
<keyword evidence="10" id="KW-1185">Reference proteome</keyword>
<feature type="region of interest" description="Disordered" evidence="7">
    <location>
        <begin position="378"/>
        <end position="421"/>
    </location>
</feature>
<reference evidence="9 10" key="1">
    <citation type="journal article" date="2018" name="Mol. Ecol.">
        <title>The obligate alkalophilic soda-lake fungus Sodiomyces alkalinus has shifted to a protein diet.</title>
        <authorList>
            <person name="Grum-Grzhimaylo A.A."/>
            <person name="Falkoski D.L."/>
            <person name="van den Heuvel J."/>
            <person name="Valero-Jimenez C.A."/>
            <person name="Min B."/>
            <person name="Choi I.G."/>
            <person name="Lipzen A."/>
            <person name="Daum C.G."/>
            <person name="Aanen D.K."/>
            <person name="Tsang A."/>
            <person name="Henrissat B."/>
            <person name="Bilanenko E.N."/>
            <person name="de Vries R.P."/>
            <person name="van Kan J.A.L."/>
            <person name="Grigoriev I.V."/>
            <person name="Debets A.J.M."/>
        </authorList>
    </citation>
    <scope>NUCLEOTIDE SEQUENCE [LARGE SCALE GENOMIC DNA]</scope>
    <source>
        <strain evidence="9 10">F11</strain>
    </source>
</reference>
<dbReference type="Gene3D" id="3.30.200.60">
    <property type="entry name" value="Peptidase C65 Otubain, subdomain 1"/>
    <property type="match status" value="1"/>
</dbReference>
<evidence type="ECO:0000256" key="3">
    <source>
        <dbReference type="ARBA" id="ARBA00022670"/>
    </source>
</evidence>
<comment type="catalytic activity">
    <reaction evidence="1">
        <text>Thiol-dependent hydrolysis of ester, thioester, amide, peptide and isopeptide bonds formed by the C-terminal Gly of ubiquitin (a 76-residue protein attached to proteins as an intracellular targeting signal).</text>
        <dbReference type="EC" id="3.4.19.12"/>
    </reaction>
</comment>
<dbReference type="Pfam" id="PF10275">
    <property type="entry name" value="Peptidase_C65"/>
    <property type="match status" value="1"/>
</dbReference>
<keyword evidence="4" id="KW-0833">Ubl conjugation pathway</keyword>
<dbReference type="InterPro" id="IPR038765">
    <property type="entry name" value="Papain-like_cys_pep_sf"/>
</dbReference>
<name>A0A3N2Q2R6_SODAK</name>
<dbReference type="CDD" id="cd22749">
    <property type="entry name" value="Otubain_C65"/>
    <property type="match status" value="1"/>
</dbReference>
<keyword evidence="6" id="KW-0788">Thiol protease</keyword>
<dbReference type="OrthoDB" id="18915at2759"/>
<dbReference type="PROSITE" id="PS50802">
    <property type="entry name" value="OTU"/>
    <property type="match status" value="1"/>
</dbReference>
<dbReference type="PANTHER" id="PTHR12931:SF15">
    <property type="entry name" value="UBIQUITIN THIOESTERASE OTUBAIN-LIKE"/>
    <property type="match status" value="1"/>
</dbReference>
<dbReference type="GO" id="GO:0005634">
    <property type="term" value="C:nucleus"/>
    <property type="evidence" value="ECO:0007669"/>
    <property type="project" value="TreeGrafter"/>
</dbReference>
<dbReference type="GO" id="GO:0071108">
    <property type="term" value="P:protein K48-linked deubiquitination"/>
    <property type="evidence" value="ECO:0007669"/>
    <property type="project" value="TreeGrafter"/>
</dbReference>
<evidence type="ECO:0000313" key="9">
    <source>
        <dbReference type="EMBL" id="ROT41061.1"/>
    </source>
</evidence>
<gene>
    <name evidence="9" type="ORF">SODALDRAFT_271334</name>
</gene>
<dbReference type="EC" id="3.4.19.12" evidence="2"/>
<dbReference type="GO" id="GO:0043130">
    <property type="term" value="F:ubiquitin binding"/>
    <property type="evidence" value="ECO:0007669"/>
    <property type="project" value="TreeGrafter"/>
</dbReference>
<evidence type="ECO:0000256" key="6">
    <source>
        <dbReference type="ARBA" id="ARBA00022807"/>
    </source>
</evidence>
<dbReference type="InterPro" id="IPR042467">
    <property type="entry name" value="Peptidase_C65_otubain_sub2"/>
</dbReference>
<evidence type="ECO:0000256" key="5">
    <source>
        <dbReference type="ARBA" id="ARBA00022801"/>
    </source>
</evidence>
<evidence type="ECO:0000256" key="4">
    <source>
        <dbReference type="ARBA" id="ARBA00022786"/>
    </source>
</evidence>
<evidence type="ECO:0000313" key="10">
    <source>
        <dbReference type="Proteomes" id="UP000272025"/>
    </source>
</evidence>
<evidence type="ECO:0000256" key="1">
    <source>
        <dbReference type="ARBA" id="ARBA00000707"/>
    </source>
</evidence>
<dbReference type="PANTHER" id="PTHR12931">
    <property type="entry name" value="UBIQUITIN THIOLESTERASE PROTEIN OTUB"/>
    <property type="match status" value="1"/>
</dbReference>
<dbReference type="Proteomes" id="UP000272025">
    <property type="component" value="Unassembled WGS sequence"/>
</dbReference>
<evidence type="ECO:0000259" key="8">
    <source>
        <dbReference type="PROSITE" id="PS50802"/>
    </source>
</evidence>
<dbReference type="InterPro" id="IPR003323">
    <property type="entry name" value="OTU_dom"/>
</dbReference>
<dbReference type="InterPro" id="IPR042468">
    <property type="entry name" value="Peptidase_C65_otubain_sub1"/>
</dbReference>
<feature type="domain" description="OTU" evidence="8">
    <location>
        <begin position="62"/>
        <end position="274"/>
    </location>
</feature>
<dbReference type="GO" id="GO:0006508">
    <property type="term" value="P:proteolysis"/>
    <property type="evidence" value="ECO:0007669"/>
    <property type="project" value="UniProtKB-KW"/>
</dbReference>
<dbReference type="SUPFAM" id="SSF54001">
    <property type="entry name" value="Cysteine proteinases"/>
    <property type="match status" value="1"/>
</dbReference>
<dbReference type="GO" id="GO:0004843">
    <property type="term" value="F:cysteine-type deubiquitinase activity"/>
    <property type="evidence" value="ECO:0007669"/>
    <property type="project" value="UniProtKB-EC"/>
</dbReference>
<evidence type="ECO:0000256" key="2">
    <source>
        <dbReference type="ARBA" id="ARBA00012759"/>
    </source>
</evidence>
<dbReference type="EMBL" id="ML119052">
    <property type="protein sequence ID" value="ROT41061.1"/>
    <property type="molecule type" value="Genomic_DNA"/>
</dbReference>
<organism evidence="9 10">
    <name type="scientific">Sodiomyces alkalinus (strain CBS 110278 / VKM F-3762 / F11)</name>
    <name type="common">Alkaliphilic filamentous fungus</name>
    <dbReference type="NCBI Taxonomy" id="1314773"/>
    <lineage>
        <taxon>Eukaryota</taxon>
        <taxon>Fungi</taxon>
        <taxon>Dikarya</taxon>
        <taxon>Ascomycota</taxon>
        <taxon>Pezizomycotina</taxon>
        <taxon>Sordariomycetes</taxon>
        <taxon>Hypocreomycetidae</taxon>
        <taxon>Glomerellales</taxon>
        <taxon>Plectosphaerellaceae</taxon>
        <taxon>Sodiomyces</taxon>
    </lineage>
</organism>
<evidence type="ECO:0000256" key="7">
    <source>
        <dbReference type="SAM" id="MobiDB-lite"/>
    </source>
</evidence>
<keyword evidence="5" id="KW-0378">Hydrolase</keyword>
<dbReference type="GeneID" id="39576245"/>